<comment type="caution">
    <text evidence="3">The sequence shown here is derived from an EMBL/GenBank/DDBJ whole genome shotgun (WGS) entry which is preliminary data.</text>
</comment>
<evidence type="ECO:0000313" key="3">
    <source>
        <dbReference type="EMBL" id="TSJ39913.1"/>
    </source>
</evidence>
<reference evidence="3 4" key="1">
    <citation type="submission" date="2019-07" db="EMBL/GenBank/DDBJ databases">
        <authorList>
            <person name="Huq M.A."/>
        </authorList>
    </citation>
    <scope>NUCLEOTIDE SEQUENCE [LARGE SCALE GENOMIC DNA]</scope>
    <source>
        <strain evidence="3 4">MAH-3</strain>
    </source>
</reference>
<feature type="signal peptide" evidence="1">
    <location>
        <begin position="1"/>
        <end position="18"/>
    </location>
</feature>
<dbReference type="OrthoDB" id="9765926at2"/>
<evidence type="ECO:0000313" key="4">
    <source>
        <dbReference type="Proteomes" id="UP000316008"/>
    </source>
</evidence>
<dbReference type="InterPro" id="IPR022409">
    <property type="entry name" value="PKD/Chitinase_dom"/>
</dbReference>
<gene>
    <name evidence="3" type="ORF">FO442_16525</name>
</gene>
<feature type="domain" description="PKD" evidence="2">
    <location>
        <begin position="980"/>
        <end position="1043"/>
    </location>
</feature>
<dbReference type="SUPFAM" id="SSF49854">
    <property type="entry name" value="Spermadhesin, CUB domain"/>
    <property type="match status" value="1"/>
</dbReference>
<evidence type="ECO:0000259" key="2">
    <source>
        <dbReference type="PROSITE" id="PS50093"/>
    </source>
</evidence>
<accession>A0A556MJ72</accession>
<evidence type="ECO:0000256" key="1">
    <source>
        <dbReference type="SAM" id="SignalP"/>
    </source>
</evidence>
<dbReference type="InterPro" id="IPR000601">
    <property type="entry name" value="PKD_dom"/>
</dbReference>
<dbReference type="SUPFAM" id="SSF49299">
    <property type="entry name" value="PKD domain"/>
    <property type="match status" value="3"/>
</dbReference>
<dbReference type="InterPro" id="IPR013783">
    <property type="entry name" value="Ig-like_fold"/>
</dbReference>
<name>A0A556MJ72_9FLAO</name>
<keyword evidence="4" id="KW-1185">Reference proteome</keyword>
<protein>
    <submittedName>
        <fullName evidence="3">PKD domain-containing protein</fullName>
    </submittedName>
</protein>
<dbReference type="Gene3D" id="2.60.40.10">
    <property type="entry name" value="Immunoglobulins"/>
    <property type="match status" value="4"/>
</dbReference>
<proteinExistence type="predicted"/>
<feature type="chain" id="PRO_5021774051" evidence="1">
    <location>
        <begin position="19"/>
        <end position="1220"/>
    </location>
</feature>
<dbReference type="PROSITE" id="PS50093">
    <property type="entry name" value="PKD"/>
    <property type="match status" value="2"/>
</dbReference>
<dbReference type="RefSeq" id="WP_144334329.1">
    <property type="nucleotide sequence ID" value="NZ_VLPL01000010.1"/>
</dbReference>
<dbReference type="Proteomes" id="UP000316008">
    <property type="component" value="Unassembled WGS sequence"/>
</dbReference>
<dbReference type="InterPro" id="IPR035914">
    <property type="entry name" value="Sperma_CUB_dom_sf"/>
</dbReference>
<sequence>MKNFLILLMLALAGNAFSQMNIPMSPASNNQTFSTCNGFIIDSGGQGGPGYGNNETIVITICPDTPGDIISIVFNLFQLSNTDDNPAPNITNVDYMDVYDGNSTAAPTLGTYSGNQLQGVVIMATALNPTGCITLRFRSNTVGTGMFTASATCTTPCATPTAAGVIVNGETLDSTRVCVGDVVDFSGIASSAAPGFTLANYEWDFMDGSTATGSTVSHAFDTPGQYLVQLFVTDNNGCGNTNLIDLQVFVATIPSFIGFPGDTTLCLGENVTFTANPDFYEVLWNGFPGSQTIDDGCLPDTLLGVSQDVQIMQTGFAAGSTITQLSDIQSLCLGLEHSFMGDLVIIVECPNGQNQILHQQGGGGTQIGEPNPLDNVDCSDPSTQGIPYTYCFTPTATETWVDWANNNGFGGTIPAGNYAPIQSFTNLIGCPLNGIWTLTVIDNWAADDGTLFSFDINLDPSLYPPVTVFEPQIGLGSDSSYWVMPATFASVSPNGDVLTVNPTAAGTYTYTYMVLDNYGCQNDSTVTVTVNDNPQADAGPDATICNGTPIQLDGNIVGGNNSCDYTFNLEDSWGDGWNGNNLLVTVNGVTSNFTIPGGLTASYTLSIPNGAAFTVQFDGAGSFINECSYEVLDASGTVVLSDGANGNASTTVHNLTGNCLGNLTYAWTPAGAVSNPAILDPIATVNANTTLTLTVYPTGHPLCATTDQVDVNISASAFPGTNNTLTICAQGAPMDLFPLLGPGASPNGTWKNQAGATVTMPYDPITMNPGIYKYEVDSNGCISSATITVTEINPTVAAIPTAANCHGIANGSAALTATNATEYSLNGGPNTPIPTPFVVNGLAAGNYQVIVYNIGGCTDTVDFVITEPAALSITSITPDLVTCSGDASALSASGTGGSTAYTFTWVTNTGILGTGPNINVNTVATMQYCVVLTEACGSAPDSACMTIIVPQPLDLVLTPDDSDGCYPHHVIFSNDTPGPGAPLLNTIDFGDGSPVITTNALDTCSHTYEYPGVYTVSIVSVSDTGCTYSNTFTDMITVYDKPVADFNISPNPTTIFETHILLNNTSSTDVVSYSWSIPGAEPNQSSFENPGIDLPEGVVGNYEVTLAVTNEHGCIDSVTKIAQVISDVILYAPNTFTPDGDEFNQTWFLHIDGIDIQQFNLQVFNRWGEIVWESNDPKGAWDGTYQGKIVPNGQYNWILETKELISDKKYTFNGYINVMR</sequence>
<dbReference type="Gene3D" id="2.60.120.260">
    <property type="entry name" value="Galactose-binding domain-like"/>
    <property type="match status" value="1"/>
</dbReference>
<feature type="domain" description="PKD" evidence="2">
    <location>
        <begin position="190"/>
        <end position="255"/>
    </location>
</feature>
<dbReference type="Pfam" id="PF13585">
    <property type="entry name" value="CHU_C"/>
    <property type="match status" value="1"/>
</dbReference>
<dbReference type="AlphaFoldDB" id="A0A556MJ72"/>
<dbReference type="InterPro" id="IPR026341">
    <property type="entry name" value="T9SS_type_B"/>
</dbReference>
<dbReference type="SUPFAM" id="SSF49785">
    <property type="entry name" value="Galactose-binding domain-like"/>
    <property type="match status" value="1"/>
</dbReference>
<dbReference type="Gene3D" id="2.60.120.290">
    <property type="entry name" value="Spermadhesin, CUB domain"/>
    <property type="match status" value="1"/>
</dbReference>
<keyword evidence="1" id="KW-0732">Signal</keyword>
<dbReference type="EMBL" id="VLPL01000010">
    <property type="protein sequence ID" value="TSJ39913.1"/>
    <property type="molecule type" value="Genomic_DNA"/>
</dbReference>
<organism evidence="3 4">
    <name type="scientific">Fluviicola chungangensis</name>
    <dbReference type="NCBI Taxonomy" id="2597671"/>
    <lineage>
        <taxon>Bacteria</taxon>
        <taxon>Pseudomonadati</taxon>
        <taxon>Bacteroidota</taxon>
        <taxon>Flavobacteriia</taxon>
        <taxon>Flavobacteriales</taxon>
        <taxon>Crocinitomicaceae</taxon>
        <taxon>Fluviicola</taxon>
    </lineage>
</organism>
<dbReference type="InterPro" id="IPR035986">
    <property type="entry name" value="PKD_dom_sf"/>
</dbReference>
<dbReference type="Pfam" id="PF18911">
    <property type="entry name" value="PKD_4"/>
    <property type="match status" value="2"/>
</dbReference>
<dbReference type="SMART" id="SM00089">
    <property type="entry name" value="PKD"/>
    <property type="match status" value="2"/>
</dbReference>
<dbReference type="NCBIfam" id="TIGR04131">
    <property type="entry name" value="Bac_Flav_CTERM"/>
    <property type="match status" value="1"/>
</dbReference>
<dbReference type="InterPro" id="IPR008979">
    <property type="entry name" value="Galactose-bd-like_sf"/>
</dbReference>
<dbReference type="CDD" id="cd00146">
    <property type="entry name" value="PKD"/>
    <property type="match status" value="1"/>
</dbReference>